<dbReference type="EMBL" id="OU896716">
    <property type="protein sequence ID" value="CAG9814326.1"/>
    <property type="molecule type" value="Genomic_DNA"/>
</dbReference>
<dbReference type="GO" id="GO:0030314">
    <property type="term" value="C:junctional membrane complex"/>
    <property type="evidence" value="ECO:0007669"/>
    <property type="project" value="InterPro"/>
</dbReference>
<feature type="region of interest" description="Disordered" evidence="1">
    <location>
        <begin position="1"/>
        <end position="57"/>
    </location>
</feature>
<evidence type="ECO:0000256" key="1">
    <source>
        <dbReference type="SAM" id="MobiDB-lite"/>
    </source>
</evidence>
<feature type="region of interest" description="Disordered" evidence="1">
    <location>
        <begin position="74"/>
        <end position="115"/>
    </location>
</feature>
<evidence type="ECO:0000313" key="2">
    <source>
        <dbReference type="EMBL" id="CAG9814326.1"/>
    </source>
</evidence>
<dbReference type="GO" id="GO:0005886">
    <property type="term" value="C:plasma membrane"/>
    <property type="evidence" value="ECO:0007669"/>
    <property type="project" value="TreeGrafter"/>
</dbReference>
<evidence type="ECO:0000313" key="3">
    <source>
        <dbReference type="Proteomes" id="UP001153737"/>
    </source>
</evidence>
<organism evidence="2 3">
    <name type="scientific">Phaedon cochleariae</name>
    <name type="common">Mustard beetle</name>
    <dbReference type="NCBI Taxonomy" id="80249"/>
    <lineage>
        <taxon>Eukaryota</taxon>
        <taxon>Metazoa</taxon>
        <taxon>Ecdysozoa</taxon>
        <taxon>Arthropoda</taxon>
        <taxon>Hexapoda</taxon>
        <taxon>Insecta</taxon>
        <taxon>Pterygota</taxon>
        <taxon>Neoptera</taxon>
        <taxon>Endopterygota</taxon>
        <taxon>Coleoptera</taxon>
        <taxon>Polyphaga</taxon>
        <taxon>Cucujiformia</taxon>
        <taxon>Chrysomeloidea</taxon>
        <taxon>Chrysomelidae</taxon>
        <taxon>Chrysomelinae</taxon>
        <taxon>Chrysomelini</taxon>
        <taxon>Phaedon</taxon>
    </lineage>
</organism>
<dbReference type="AlphaFoldDB" id="A0A9N9SBU1"/>
<dbReference type="InterPro" id="IPR017191">
    <property type="entry name" value="Junctophilin"/>
</dbReference>
<reference evidence="2" key="2">
    <citation type="submission" date="2022-10" db="EMBL/GenBank/DDBJ databases">
        <authorList>
            <consortium name="ENA_rothamsted_submissions"/>
            <consortium name="culmorum"/>
            <person name="King R."/>
        </authorList>
    </citation>
    <scope>NUCLEOTIDE SEQUENCE</scope>
</reference>
<dbReference type="OrthoDB" id="284854at2759"/>
<reference evidence="2" key="1">
    <citation type="submission" date="2022-01" db="EMBL/GenBank/DDBJ databases">
        <authorList>
            <person name="King R."/>
        </authorList>
    </citation>
    <scope>NUCLEOTIDE SEQUENCE</scope>
</reference>
<protein>
    <submittedName>
        <fullName evidence="2">Uncharacterized protein</fullName>
    </submittedName>
</protein>
<sequence>MRGMRHGYGIRKSAPFGKASKYRANRTLRASLTSLRSDEPSGAGANAELADKRDRRVDDSRGGFVLKGLKLKKQRSTGDLEKRGGSGSIRSTGSSASWVSTDSAQSGVTNASIPSDSNASFVIEVLNQRYYYPSRSEL</sequence>
<proteinExistence type="predicted"/>
<dbReference type="PANTHER" id="PTHR23085">
    <property type="entry name" value="GH28348P"/>
    <property type="match status" value="1"/>
</dbReference>
<keyword evidence="3" id="KW-1185">Reference proteome</keyword>
<accession>A0A9N9SBU1</accession>
<feature type="compositionally biased region" description="Low complexity" evidence="1">
    <location>
        <begin position="88"/>
        <end position="97"/>
    </location>
</feature>
<feature type="compositionally biased region" description="Polar residues" evidence="1">
    <location>
        <begin position="98"/>
        <end position="115"/>
    </location>
</feature>
<gene>
    <name evidence="2" type="ORF">PHAECO_LOCUS1936</name>
</gene>
<dbReference type="Proteomes" id="UP001153737">
    <property type="component" value="Chromosome 10"/>
</dbReference>
<name>A0A9N9SBU1_PHACE</name>
<dbReference type="GO" id="GO:0005789">
    <property type="term" value="C:endoplasmic reticulum membrane"/>
    <property type="evidence" value="ECO:0007669"/>
    <property type="project" value="TreeGrafter"/>
</dbReference>
<dbReference type="PANTHER" id="PTHR23085:SF16">
    <property type="entry name" value="GH28348P"/>
    <property type="match status" value="1"/>
</dbReference>